<dbReference type="OrthoDB" id="5880263at2"/>
<dbReference type="InterPro" id="IPR037883">
    <property type="entry name" value="Knr4/Smi1-like_sf"/>
</dbReference>
<dbReference type="InterPro" id="IPR018958">
    <property type="entry name" value="Knr4/Smi1-like_dom"/>
</dbReference>
<dbReference type="SUPFAM" id="SSF160631">
    <property type="entry name" value="SMI1/KNR4-like"/>
    <property type="match status" value="1"/>
</dbReference>
<dbReference type="Proteomes" id="UP000267798">
    <property type="component" value="Unassembled WGS sequence"/>
</dbReference>
<dbReference type="Pfam" id="PF09346">
    <property type="entry name" value="SMI1_KNR4"/>
    <property type="match status" value="1"/>
</dbReference>
<reference evidence="2 3" key="1">
    <citation type="submission" date="2018-09" db="EMBL/GenBank/DDBJ databases">
        <title>Paenibacillus aracenensis nov. sp. isolated from a cave in southern Spain.</title>
        <authorList>
            <person name="Jurado V."/>
            <person name="Gutierrez-Patricio S."/>
            <person name="Gonzalez-Pimentel J.L."/>
            <person name="Miller A.Z."/>
            <person name="Laiz L."/>
            <person name="Saiz-Jimenez C."/>
        </authorList>
    </citation>
    <scope>NUCLEOTIDE SEQUENCE [LARGE SCALE GENOMIC DNA]</scope>
    <source>
        <strain evidence="2 3">JCM 19203</strain>
    </source>
</reference>
<name>A0A3A6PHA1_9BACL</name>
<feature type="domain" description="Knr4/Smi1-like" evidence="1">
    <location>
        <begin position="22"/>
        <end position="147"/>
    </location>
</feature>
<keyword evidence="3" id="KW-1185">Reference proteome</keyword>
<proteinExistence type="predicted"/>
<evidence type="ECO:0000259" key="1">
    <source>
        <dbReference type="SMART" id="SM00860"/>
    </source>
</evidence>
<sequence length="153" mass="18215">MYEQLAEKLEKTSAIRWHRGRGVKNEEWITTAESELGFSLPPSYLWWIREYGNAYLNGGWILTLDEPEHRDITDADLIYMHRLNLEDEYRKEHFPNRLDVYTPDSDEQYFFDISSRDEQGEFPVMCHDMMNGIIDVYAPTFAAFLERLLDEHS</sequence>
<evidence type="ECO:0000313" key="3">
    <source>
        <dbReference type="Proteomes" id="UP000267798"/>
    </source>
</evidence>
<dbReference type="Gene3D" id="3.40.1580.10">
    <property type="entry name" value="SMI1/KNR4-like"/>
    <property type="match status" value="1"/>
</dbReference>
<comment type="caution">
    <text evidence="2">The sequence shown here is derived from an EMBL/GenBank/DDBJ whole genome shotgun (WGS) entry which is preliminary data.</text>
</comment>
<organism evidence="2 3">
    <name type="scientific">Paenibacillus pinisoli</name>
    <dbReference type="NCBI Taxonomy" id="1276110"/>
    <lineage>
        <taxon>Bacteria</taxon>
        <taxon>Bacillati</taxon>
        <taxon>Bacillota</taxon>
        <taxon>Bacilli</taxon>
        <taxon>Bacillales</taxon>
        <taxon>Paenibacillaceae</taxon>
        <taxon>Paenibacillus</taxon>
    </lineage>
</organism>
<accession>A0A3A6PHA1</accession>
<dbReference type="SMART" id="SM00860">
    <property type="entry name" value="SMI1_KNR4"/>
    <property type="match status" value="1"/>
</dbReference>
<protein>
    <submittedName>
        <fullName evidence="2">SMI1/KNR4 family protein</fullName>
    </submittedName>
</protein>
<evidence type="ECO:0000313" key="2">
    <source>
        <dbReference type="EMBL" id="RJX40527.1"/>
    </source>
</evidence>
<gene>
    <name evidence="2" type="ORF">D3P09_00440</name>
</gene>
<dbReference type="EMBL" id="QXQB01000001">
    <property type="protein sequence ID" value="RJX40527.1"/>
    <property type="molecule type" value="Genomic_DNA"/>
</dbReference>
<dbReference type="AlphaFoldDB" id="A0A3A6PHA1"/>